<name>A0A9D1MBD0_9FIRM</name>
<dbReference type="InterPro" id="IPR035398">
    <property type="entry name" value="Bac_rhamnosid_C"/>
</dbReference>
<dbReference type="Pfam" id="PF17390">
    <property type="entry name" value="Bac_rhamnosid_C"/>
    <property type="match status" value="1"/>
</dbReference>
<dbReference type="Gene3D" id="2.60.120.260">
    <property type="entry name" value="Galactose-binding domain-like"/>
    <property type="match status" value="2"/>
</dbReference>
<dbReference type="InterPro" id="IPR016007">
    <property type="entry name" value="Alpha_rhamnosid"/>
</dbReference>
<protein>
    <recommendedName>
        <fullName evidence="2">alpha-L-rhamnosidase</fullName>
        <ecNumber evidence="2">3.2.1.40</ecNumber>
    </recommendedName>
</protein>
<dbReference type="InterPro" id="IPR013737">
    <property type="entry name" value="Bac_rhamnosid_N"/>
</dbReference>
<comment type="catalytic activity">
    <reaction evidence="1">
        <text>Hydrolysis of terminal non-reducing alpha-L-rhamnose residues in alpha-L-rhamnosides.</text>
        <dbReference type="EC" id="3.2.1.40"/>
    </reaction>
</comment>
<dbReference type="Gene3D" id="2.60.420.10">
    <property type="entry name" value="Maltose phosphorylase, domain 3"/>
    <property type="match status" value="1"/>
</dbReference>
<feature type="domain" description="Alpha-L-rhamnosidase six-hairpin glycosidase" evidence="6">
    <location>
        <begin position="615"/>
        <end position="1002"/>
    </location>
</feature>
<evidence type="ECO:0000259" key="4">
    <source>
        <dbReference type="Pfam" id="PF05592"/>
    </source>
</evidence>
<reference evidence="8" key="2">
    <citation type="journal article" date="2021" name="PeerJ">
        <title>Extensive microbial diversity within the chicken gut microbiome revealed by metagenomics and culture.</title>
        <authorList>
            <person name="Gilroy R."/>
            <person name="Ravi A."/>
            <person name="Getino M."/>
            <person name="Pursley I."/>
            <person name="Horton D.L."/>
            <person name="Alikhan N.F."/>
            <person name="Baker D."/>
            <person name="Gharbi K."/>
            <person name="Hall N."/>
            <person name="Watson M."/>
            <person name="Adriaenssens E.M."/>
            <person name="Foster-Nyarko E."/>
            <person name="Jarju S."/>
            <person name="Secka A."/>
            <person name="Antonio M."/>
            <person name="Oren A."/>
            <person name="Chaudhuri R.R."/>
            <person name="La Ragione R."/>
            <person name="Hildebrand F."/>
            <person name="Pallen M.J."/>
        </authorList>
    </citation>
    <scope>NUCLEOTIDE SEQUENCE</scope>
    <source>
        <strain evidence="8">USAMLcec3-3695</strain>
    </source>
</reference>
<accession>A0A9D1MBD0</accession>
<evidence type="ECO:0000313" key="8">
    <source>
        <dbReference type="EMBL" id="HIU57060.1"/>
    </source>
</evidence>
<dbReference type="PANTHER" id="PTHR33307:SF6">
    <property type="entry name" value="ALPHA-RHAMNOSIDASE (EUROFUNG)-RELATED"/>
    <property type="match status" value="1"/>
</dbReference>
<dbReference type="InterPro" id="IPR013783">
    <property type="entry name" value="Ig-like_fold"/>
</dbReference>
<organism evidence="8 9">
    <name type="scientific">Candidatus Ornithomonoglobus merdipullorum</name>
    <dbReference type="NCBI Taxonomy" id="2840895"/>
    <lineage>
        <taxon>Bacteria</taxon>
        <taxon>Bacillati</taxon>
        <taxon>Bacillota</taxon>
        <taxon>Clostridia</taxon>
        <taxon>Candidatus Ornithomonoglobus</taxon>
    </lineage>
</organism>
<gene>
    <name evidence="8" type="ORF">IAA61_04505</name>
</gene>
<dbReference type="PANTHER" id="PTHR33307">
    <property type="entry name" value="ALPHA-RHAMNOSIDASE (EUROFUNG)"/>
    <property type="match status" value="1"/>
</dbReference>
<evidence type="ECO:0000313" key="9">
    <source>
        <dbReference type="Proteomes" id="UP000824109"/>
    </source>
</evidence>
<dbReference type="Gene3D" id="2.60.40.10">
    <property type="entry name" value="Immunoglobulins"/>
    <property type="match status" value="1"/>
</dbReference>
<dbReference type="InterPro" id="IPR008928">
    <property type="entry name" value="6-hairpin_glycosidase_sf"/>
</dbReference>
<dbReference type="InterPro" id="IPR012341">
    <property type="entry name" value="6hp_glycosidase-like_sf"/>
</dbReference>
<dbReference type="PIRSF" id="PIRSF010631">
    <property type="entry name" value="A-rhamnsds"/>
    <property type="match status" value="1"/>
</dbReference>
<feature type="domain" description="Alpha-L-rhamnosidase C-terminal" evidence="7">
    <location>
        <begin position="1005"/>
        <end position="1078"/>
    </location>
</feature>
<feature type="domain" description="Alpha-L-rhamnosidase concanavalin-like" evidence="4">
    <location>
        <begin position="504"/>
        <end position="602"/>
    </location>
</feature>
<evidence type="ECO:0000259" key="6">
    <source>
        <dbReference type="Pfam" id="PF17389"/>
    </source>
</evidence>
<dbReference type="SUPFAM" id="SSF48208">
    <property type="entry name" value="Six-hairpin glycosidases"/>
    <property type="match status" value="1"/>
</dbReference>
<dbReference type="EMBL" id="DVNB01000049">
    <property type="protein sequence ID" value="HIU57060.1"/>
    <property type="molecule type" value="Genomic_DNA"/>
</dbReference>
<evidence type="ECO:0000256" key="2">
    <source>
        <dbReference type="ARBA" id="ARBA00012652"/>
    </source>
</evidence>
<dbReference type="Gene3D" id="1.50.10.10">
    <property type="match status" value="1"/>
</dbReference>
<evidence type="ECO:0000256" key="1">
    <source>
        <dbReference type="ARBA" id="ARBA00001445"/>
    </source>
</evidence>
<keyword evidence="3 8" id="KW-0378">Hydrolase</keyword>
<evidence type="ECO:0000256" key="3">
    <source>
        <dbReference type="ARBA" id="ARBA00022801"/>
    </source>
</evidence>
<dbReference type="Pfam" id="PF25788">
    <property type="entry name" value="Ig_Rha78A_N"/>
    <property type="match status" value="1"/>
</dbReference>
<sequence>MKIYDMRADGLIEPLGIGDRAVTLTYKLSCDRPGAKQVSRRVTVYEGDELVYDSGNEETRSMLIRCAAGLEPSTEYHWRVEVTDEMGKTAAAVSRFETGLMGTAEADGAEWIGSPFETENTDALTEYEIESEFEITYGDGIGICAAARDKDNYVMFYIDKKRHILRVTDHRDNAWTDGVPTAAELCAADIPEGLLSERITAVLAVNGGSARLFLNGTEVLNETEVIPADTWFALRKRCMLNFGFMLRDTRAVFKRIEVRAPDGRVFQRDTFENNGGALSCLGEVTDEGLVIEDAFELADPSPAVNAAKRFAVGKSIAYARLYASAMGFYEVYINEKRVGGDLYAPGFTDYRKRMYYQTYDVTECVKQGENVISATVAKGYYSGYVGYSQQPMVYGRKNAFWGKLLICYKDGSSELVATDPTWLFSDKGPVKNADYLQGEEYDARLEPDMSEPDDPRWSSCGVIPWPRVVVSTNGELRGEKFVLEAQRGPSASVERVLEPVGMTEMPEGHFVFDMGQNMVGTVRVTFCGRSGTSVRLRYGEMCRGDGSLYTANLRSAANTDIYTMKGGEEIFVPSFTSHGFRYFEITGNGFTLTADEAKRLVVSVEGLVVTNTAETAGHFECSNKAVNRLQSCIEWGQRGNSLLVFTDCPQRNERMGWTGDAQVFAKTAAYNMYIKPFMDKWLTDLRDAQLMYNRGGAVPDTAPLGGDNRAHGGCAGWGDAAAIVPWEMYMAYGDISVLEDNYDMMRAWAEERSTNVNFGMRVVDGKEVPEQSDLASEPYIQKQPPRGDHLAFDETTPFILSATAYAARVAEIVSDTARLLGRGDDAARYEALHKKIVRAFREAWVCDDGSIAYWGEMSKNGCDAKGNIINRTRYGEGCASGASQTAYALAIDFGLIPEEKLAHAAECFKRAIDDRGGSLSVGFLGISHLLPALEKAGLTDTAFALLECDENPSWLYSVKNGATTIWERWDSYVAETDTFGDVSMNSFNHYAYGAVGEWMFGTILGINAAEPGYRRIVLRPVPGGTLTYAKGSYESAAGLICSEWKISGDRFIYRCEIPANAEAELYLPGRSEPVMLESGRHEYIVNLQN</sequence>
<dbReference type="InterPro" id="IPR035396">
    <property type="entry name" value="Bac_rhamnosid6H"/>
</dbReference>
<dbReference type="Pfam" id="PF05592">
    <property type="entry name" value="Bac_rhamnosid"/>
    <property type="match status" value="1"/>
</dbReference>
<dbReference type="InterPro" id="IPR008902">
    <property type="entry name" value="Rhamnosid_concanavalin"/>
</dbReference>
<dbReference type="Proteomes" id="UP000824109">
    <property type="component" value="Unassembled WGS sequence"/>
</dbReference>
<evidence type="ECO:0000259" key="7">
    <source>
        <dbReference type="Pfam" id="PF17390"/>
    </source>
</evidence>
<reference evidence="8" key="1">
    <citation type="submission" date="2020-10" db="EMBL/GenBank/DDBJ databases">
        <authorList>
            <person name="Gilroy R."/>
        </authorList>
    </citation>
    <scope>NUCLEOTIDE SEQUENCE</scope>
    <source>
        <strain evidence="8">USAMLcec3-3695</strain>
    </source>
</reference>
<proteinExistence type="predicted"/>
<dbReference type="EC" id="3.2.1.40" evidence="2"/>
<dbReference type="GO" id="GO:0005975">
    <property type="term" value="P:carbohydrate metabolic process"/>
    <property type="evidence" value="ECO:0007669"/>
    <property type="project" value="InterPro"/>
</dbReference>
<feature type="domain" description="Bacterial alpha-L-rhamnosidase N-terminal" evidence="5">
    <location>
        <begin position="314"/>
        <end position="471"/>
    </location>
</feature>
<comment type="caution">
    <text evidence="8">The sequence shown here is derived from an EMBL/GenBank/DDBJ whole genome shotgun (WGS) entry which is preliminary data.</text>
</comment>
<dbReference type="GO" id="GO:0030596">
    <property type="term" value="F:alpha-L-rhamnosidase activity"/>
    <property type="evidence" value="ECO:0007669"/>
    <property type="project" value="UniProtKB-EC"/>
</dbReference>
<dbReference type="AlphaFoldDB" id="A0A9D1MBD0"/>
<evidence type="ECO:0000259" key="5">
    <source>
        <dbReference type="Pfam" id="PF08531"/>
    </source>
</evidence>
<dbReference type="Pfam" id="PF17389">
    <property type="entry name" value="Bac_rhamnosid6H"/>
    <property type="match status" value="1"/>
</dbReference>
<dbReference type="Pfam" id="PF08531">
    <property type="entry name" value="Bac_rhamnosid_N"/>
    <property type="match status" value="1"/>
</dbReference>